<accession>A0A6C0JAC8</accession>
<feature type="region of interest" description="Disordered" evidence="1">
    <location>
        <begin position="439"/>
        <end position="491"/>
    </location>
</feature>
<name>A0A6C0JAC8_9ZZZZ</name>
<evidence type="ECO:0000313" key="2">
    <source>
        <dbReference type="EMBL" id="QHU02785.1"/>
    </source>
</evidence>
<dbReference type="InterPro" id="IPR043910">
    <property type="entry name" value="DUF5767"/>
</dbReference>
<sequence>MNETDVIELGDITDFGGNNSSSSMHGIELLMNNKGKAPKQSIGTDDLDALEKDLNSLSDNDAGGVKILNDDPIRLNVGFEKLNTEPDTFIKINETTVGEAIRDTTTNEKTWDGFGQFSEIPVEPSANISTKPALPKEEVMRQKFSYLRKLEGLEKKGVELTKKYSMDSNLQEMIGEYEMVVSEKERENSVKFQGNMLSAFINGVEFLNNRFDPFDIKLDGWGEQFSENVTDYDDIFAELHEKYSSKAKMAPEIKLIFQLAASGMMVHMTNTMFKSAMPNMDDVLRQNPDLMQQFNSAAMNSVSQTNPGFGGLMNNIMNPEQPQHTPPVPVRTQDVRTRHPPSRPGQLSGNPFDERTMRPDLNTARGNVQNQTSDDINDNVTEVISSQRKRSEMKGPSDISDILGGLKPKSTSSQSSNVFEPLQPKKVVAETRSINDVNIPTFDDDLPQTGKDEGSTISLSELKELESEGSIPKKTTKRKPRSNKNTISIDI</sequence>
<dbReference type="Pfam" id="PF19071">
    <property type="entry name" value="DUF5767"/>
    <property type="match status" value="1"/>
</dbReference>
<dbReference type="EMBL" id="MN740363">
    <property type="protein sequence ID" value="QHU02785.1"/>
    <property type="molecule type" value="Genomic_DNA"/>
</dbReference>
<feature type="region of interest" description="Disordered" evidence="1">
    <location>
        <begin position="315"/>
        <end position="418"/>
    </location>
</feature>
<reference evidence="2" key="1">
    <citation type="journal article" date="2020" name="Nature">
        <title>Giant virus diversity and host interactions through global metagenomics.</title>
        <authorList>
            <person name="Schulz F."/>
            <person name="Roux S."/>
            <person name="Paez-Espino D."/>
            <person name="Jungbluth S."/>
            <person name="Walsh D.A."/>
            <person name="Denef V.J."/>
            <person name="McMahon K.D."/>
            <person name="Konstantinidis K.T."/>
            <person name="Eloe-Fadrosh E.A."/>
            <person name="Kyrpides N.C."/>
            <person name="Woyke T."/>
        </authorList>
    </citation>
    <scope>NUCLEOTIDE SEQUENCE</scope>
    <source>
        <strain evidence="2">GVMAG-M-3300025880-76</strain>
    </source>
</reference>
<proteinExistence type="predicted"/>
<feature type="compositionally biased region" description="Polar residues" evidence="1">
    <location>
        <begin position="409"/>
        <end position="418"/>
    </location>
</feature>
<protein>
    <submittedName>
        <fullName evidence="2">Uncharacterized protein</fullName>
    </submittedName>
</protein>
<dbReference type="AlphaFoldDB" id="A0A6C0JAC8"/>
<evidence type="ECO:0000256" key="1">
    <source>
        <dbReference type="SAM" id="MobiDB-lite"/>
    </source>
</evidence>
<organism evidence="2">
    <name type="scientific">viral metagenome</name>
    <dbReference type="NCBI Taxonomy" id="1070528"/>
    <lineage>
        <taxon>unclassified sequences</taxon>
        <taxon>metagenomes</taxon>
        <taxon>organismal metagenomes</taxon>
    </lineage>
</organism>
<feature type="compositionally biased region" description="Polar residues" evidence="1">
    <location>
        <begin position="364"/>
        <end position="386"/>
    </location>
</feature>